<evidence type="ECO:0000256" key="1">
    <source>
        <dbReference type="SAM" id="Phobius"/>
    </source>
</evidence>
<protein>
    <submittedName>
        <fullName evidence="2">Uncharacterized protein</fullName>
    </submittedName>
</protein>
<dbReference type="AlphaFoldDB" id="A0A078AD62"/>
<organism evidence="2 3">
    <name type="scientific">Stylonychia lemnae</name>
    <name type="common">Ciliate</name>
    <dbReference type="NCBI Taxonomy" id="5949"/>
    <lineage>
        <taxon>Eukaryota</taxon>
        <taxon>Sar</taxon>
        <taxon>Alveolata</taxon>
        <taxon>Ciliophora</taxon>
        <taxon>Intramacronucleata</taxon>
        <taxon>Spirotrichea</taxon>
        <taxon>Stichotrichia</taxon>
        <taxon>Sporadotrichida</taxon>
        <taxon>Oxytrichidae</taxon>
        <taxon>Stylonychinae</taxon>
        <taxon>Stylonychia</taxon>
    </lineage>
</organism>
<dbReference type="EMBL" id="CCKQ01008709">
    <property type="protein sequence ID" value="CDW80175.1"/>
    <property type="molecule type" value="Genomic_DNA"/>
</dbReference>
<accession>A0A078AD62</accession>
<name>A0A078AD62_STYLE</name>
<evidence type="ECO:0000313" key="2">
    <source>
        <dbReference type="EMBL" id="CDW80175.1"/>
    </source>
</evidence>
<keyword evidence="1" id="KW-0812">Transmembrane</keyword>
<dbReference type="Proteomes" id="UP000039865">
    <property type="component" value="Unassembled WGS sequence"/>
</dbReference>
<proteinExistence type="predicted"/>
<feature type="transmembrane region" description="Helical" evidence="1">
    <location>
        <begin position="28"/>
        <end position="47"/>
    </location>
</feature>
<keyword evidence="3" id="KW-1185">Reference proteome</keyword>
<keyword evidence="1" id="KW-0472">Membrane</keyword>
<dbReference type="InParanoid" id="A0A078AD62"/>
<evidence type="ECO:0000313" key="3">
    <source>
        <dbReference type="Proteomes" id="UP000039865"/>
    </source>
</evidence>
<reference evidence="2 3" key="1">
    <citation type="submission" date="2014-06" db="EMBL/GenBank/DDBJ databases">
        <authorList>
            <person name="Swart Estienne"/>
        </authorList>
    </citation>
    <scope>NUCLEOTIDE SEQUENCE [LARGE SCALE GENOMIC DNA]</scope>
    <source>
        <strain evidence="2 3">130c</strain>
    </source>
</reference>
<sequence length="69" mass="7956">MINTTNGEVMSAFKDTTMPGIPEWTMDFKNGVLFDSYGMIYLGLIIISQPLMVKRCQNQCYSCYEIQFK</sequence>
<gene>
    <name evidence="2" type="primary">Contig3582.g3826</name>
    <name evidence="2" type="ORF">STYLEM_9171</name>
</gene>
<keyword evidence="1" id="KW-1133">Transmembrane helix</keyword>